<proteinExistence type="predicted"/>
<accession>X1E849</accession>
<protein>
    <submittedName>
        <fullName evidence="1">Uncharacterized protein</fullName>
    </submittedName>
</protein>
<organism evidence="1">
    <name type="scientific">marine sediment metagenome</name>
    <dbReference type="NCBI Taxonomy" id="412755"/>
    <lineage>
        <taxon>unclassified sequences</taxon>
        <taxon>metagenomes</taxon>
        <taxon>ecological metagenomes</taxon>
    </lineage>
</organism>
<evidence type="ECO:0000313" key="1">
    <source>
        <dbReference type="EMBL" id="GAH28772.1"/>
    </source>
</evidence>
<gene>
    <name evidence="1" type="ORF">S01H4_66947</name>
</gene>
<dbReference type="EMBL" id="BART01041765">
    <property type="protein sequence ID" value="GAH28772.1"/>
    <property type="molecule type" value="Genomic_DNA"/>
</dbReference>
<reference evidence="1" key="1">
    <citation type="journal article" date="2014" name="Front. Microbiol.">
        <title>High frequency of phylogenetically diverse reductive dehalogenase-homologous genes in deep subseafloor sedimentary metagenomes.</title>
        <authorList>
            <person name="Kawai M."/>
            <person name="Futagami T."/>
            <person name="Toyoda A."/>
            <person name="Takaki Y."/>
            <person name="Nishi S."/>
            <person name="Hori S."/>
            <person name="Arai W."/>
            <person name="Tsubouchi T."/>
            <person name="Morono Y."/>
            <person name="Uchiyama I."/>
            <person name="Ito T."/>
            <person name="Fujiyama A."/>
            <person name="Inagaki F."/>
            <person name="Takami H."/>
        </authorList>
    </citation>
    <scope>NUCLEOTIDE SEQUENCE</scope>
    <source>
        <strain evidence="1">Expedition CK06-06</strain>
    </source>
</reference>
<sequence length="54" mass="6081">FYDLILGANTLTIRAWNVHATDTFMISVNIGVLARRILQPFSFKELLKAALGME</sequence>
<comment type="caution">
    <text evidence="1">The sequence shown here is derived from an EMBL/GenBank/DDBJ whole genome shotgun (WGS) entry which is preliminary data.</text>
</comment>
<feature type="non-terminal residue" evidence="1">
    <location>
        <position position="54"/>
    </location>
</feature>
<feature type="non-terminal residue" evidence="1">
    <location>
        <position position="1"/>
    </location>
</feature>
<name>X1E849_9ZZZZ</name>
<dbReference type="AlphaFoldDB" id="X1E849"/>